<dbReference type="SUPFAM" id="SSF50494">
    <property type="entry name" value="Trypsin-like serine proteases"/>
    <property type="match status" value="1"/>
</dbReference>
<accession>A0A5C6M6R0</accession>
<comment type="caution">
    <text evidence="5">The sequence shown here is derived from an EMBL/GenBank/DDBJ whole genome shotgun (WGS) entry which is preliminary data.</text>
</comment>
<dbReference type="Pfam" id="PF13180">
    <property type="entry name" value="PDZ_2"/>
    <property type="match status" value="1"/>
</dbReference>
<keyword evidence="3" id="KW-0812">Transmembrane</keyword>
<evidence type="ECO:0000256" key="1">
    <source>
        <dbReference type="ARBA" id="ARBA00022670"/>
    </source>
</evidence>
<organism evidence="5 6">
    <name type="scientific">Planctomyces bekefii</name>
    <dbReference type="NCBI Taxonomy" id="1653850"/>
    <lineage>
        <taxon>Bacteria</taxon>
        <taxon>Pseudomonadati</taxon>
        <taxon>Planctomycetota</taxon>
        <taxon>Planctomycetia</taxon>
        <taxon>Planctomycetales</taxon>
        <taxon>Planctomycetaceae</taxon>
        <taxon>Planctomyces</taxon>
    </lineage>
</organism>
<keyword evidence="2" id="KW-0378">Hydrolase</keyword>
<keyword evidence="6" id="KW-1185">Reference proteome</keyword>
<dbReference type="PANTHER" id="PTHR43343:SF3">
    <property type="entry name" value="PROTEASE DO-LIKE 8, CHLOROPLASTIC"/>
    <property type="match status" value="1"/>
</dbReference>
<dbReference type="PROSITE" id="PS50106">
    <property type="entry name" value="PDZ"/>
    <property type="match status" value="1"/>
</dbReference>
<dbReference type="Pfam" id="PF13365">
    <property type="entry name" value="Trypsin_2"/>
    <property type="match status" value="1"/>
</dbReference>
<evidence type="ECO:0000313" key="5">
    <source>
        <dbReference type="EMBL" id="TWW09907.1"/>
    </source>
</evidence>
<feature type="transmembrane region" description="Helical" evidence="3">
    <location>
        <begin position="16"/>
        <end position="37"/>
    </location>
</feature>
<dbReference type="InterPro" id="IPR001940">
    <property type="entry name" value="Peptidase_S1C"/>
</dbReference>
<dbReference type="PANTHER" id="PTHR43343">
    <property type="entry name" value="PEPTIDASE S12"/>
    <property type="match status" value="1"/>
</dbReference>
<sequence>MPPSESRPPVNSTAAVNGWLVLILVVMAAALTFRIIVDSVRNQPDYTPRTVTPRGSLAEDEQSTIRLFEAASPSVVWIHTQGYERIGQDAVAKRELTSGTGVIWDEQGRIITNLHVVEASVFGGIGELEVELPNKQVFAVDFIGAVSSCDIAVLQIRAAAGELQPVTLGTSDDLKVGQRVFAIGSPFGMNQTLSSGIISGLDREVAGNSDVVLKRLIQTDAAINPGNSGGPLLDSSGRLIGINTAILSRSGDSAGIGFAVPVNDVVQSVQAVIAESQRPQTPTMGIAVLDEATAEDNGISISDLPAGVVVLQVYPNSPAARAGLVGCRVQMGAIILGDILVAMDDRPLQTASDLRQVLSEHQAGDTVRVRVLRNGRIGEAEVQLRRLCR</sequence>
<keyword evidence="3" id="KW-1133">Transmembrane helix</keyword>
<dbReference type="InterPro" id="IPR009003">
    <property type="entry name" value="Peptidase_S1_PA"/>
</dbReference>
<dbReference type="GO" id="GO:0006508">
    <property type="term" value="P:proteolysis"/>
    <property type="evidence" value="ECO:0007669"/>
    <property type="project" value="UniProtKB-KW"/>
</dbReference>
<dbReference type="PRINTS" id="PR00834">
    <property type="entry name" value="PROTEASES2C"/>
</dbReference>
<name>A0A5C6M6R0_9PLAN</name>
<evidence type="ECO:0000313" key="6">
    <source>
        <dbReference type="Proteomes" id="UP000321083"/>
    </source>
</evidence>
<dbReference type="GO" id="GO:0004252">
    <property type="term" value="F:serine-type endopeptidase activity"/>
    <property type="evidence" value="ECO:0007669"/>
    <property type="project" value="InterPro"/>
</dbReference>
<dbReference type="InterPro" id="IPR051201">
    <property type="entry name" value="Chloro_Bact_Ser_Proteases"/>
</dbReference>
<evidence type="ECO:0000256" key="2">
    <source>
        <dbReference type="ARBA" id="ARBA00022801"/>
    </source>
</evidence>
<dbReference type="InterPro" id="IPR036034">
    <property type="entry name" value="PDZ_sf"/>
</dbReference>
<evidence type="ECO:0000256" key="3">
    <source>
        <dbReference type="SAM" id="Phobius"/>
    </source>
</evidence>
<dbReference type="Gene3D" id="2.40.10.120">
    <property type="match status" value="1"/>
</dbReference>
<dbReference type="Gene3D" id="2.30.42.10">
    <property type="match status" value="1"/>
</dbReference>
<dbReference type="AlphaFoldDB" id="A0A5C6M6R0"/>
<evidence type="ECO:0000259" key="4">
    <source>
        <dbReference type="PROSITE" id="PS50106"/>
    </source>
</evidence>
<dbReference type="EMBL" id="SRHE01000150">
    <property type="protein sequence ID" value="TWW09907.1"/>
    <property type="molecule type" value="Genomic_DNA"/>
</dbReference>
<keyword evidence="3" id="KW-0472">Membrane</keyword>
<dbReference type="Proteomes" id="UP000321083">
    <property type="component" value="Unassembled WGS sequence"/>
</dbReference>
<dbReference type="SUPFAM" id="SSF50156">
    <property type="entry name" value="PDZ domain-like"/>
    <property type="match status" value="1"/>
</dbReference>
<reference evidence="5 6" key="1">
    <citation type="submission" date="2019-08" db="EMBL/GenBank/DDBJ databases">
        <title>100 year-old enigma solved: identification of Planctomyces bekefii, the type genus and species of the phylum Planctomycetes.</title>
        <authorList>
            <person name="Svetlana D.N."/>
            <person name="Overmann J."/>
        </authorList>
    </citation>
    <scope>NUCLEOTIDE SEQUENCE [LARGE SCALE GENOMIC DNA]</scope>
    <source>
        <strain evidence="5">Phe10_nw2017</strain>
    </source>
</reference>
<reference evidence="5 6" key="2">
    <citation type="submission" date="2019-08" db="EMBL/GenBank/DDBJ databases">
        <authorList>
            <person name="Henke P."/>
        </authorList>
    </citation>
    <scope>NUCLEOTIDE SEQUENCE [LARGE SCALE GENOMIC DNA]</scope>
    <source>
        <strain evidence="5">Phe10_nw2017</strain>
    </source>
</reference>
<keyword evidence="1" id="KW-0645">Protease</keyword>
<gene>
    <name evidence="5" type="primary">degP</name>
    <name evidence="5" type="ORF">E3A20_09670</name>
</gene>
<dbReference type="SMART" id="SM00228">
    <property type="entry name" value="PDZ"/>
    <property type="match status" value="1"/>
</dbReference>
<proteinExistence type="predicted"/>
<protein>
    <submittedName>
        <fullName evidence="5">2-alkenal reductase</fullName>
    </submittedName>
</protein>
<feature type="domain" description="PDZ" evidence="4">
    <location>
        <begin position="286"/>
        <end position="375"/>
    </location>
</feature>
<dbReference type="InterPro" id="IPR001478">
    <property type="entry name" value="PDZ"/>
</dbReference>